<reference evidence="1 2" key="1">
    <citation type="submission" date="2021-06" db="EMBL/GenBank/DDBJ databases">
        <authorList>
            <person name="Kallberg Y."/>
            <person name="Tangrot J."/>
            <person name="Rosling A."/>
        </authorList>
    </citation>
    <scope>NUCLEOTIDE SEQUENCE [LARGE SCALE GENOMIC DNA]</scope>
    <source>
        <strain evidence="1 2">120-4 pot B 10/14</strain>
    </source>
</reference>
<gene>
    <name evidence="1" type="ORF">GMARGA_LOCUS2728</name>
</gene>
<name>A0ABM8W312_GIGMA</name>
<evidence type="ECO:0000313" key="1">
    <source>
        <dbReference type="EMBL" id="CAG8511979.1"/>
    </source>
</evidence>
<sequence>MSSYYPSHENILNYNEINGAKLRRIINVETTNGISPTPDIINATIEVVEQRSSIV</sequence>
<comment type="caution">
    <text evidence="1">The sequence shown here is derived from an EMBL/GenBank/DDBJ whole genome shotgun (WGS) entry which is preliminary data.</text>
</comment>
<keyword evidence="2" id="KW-1185">Reference proteome</keyword>
<organism evidence="1 2">
    <name type="scientific">Gigaspora margarita</name>
    <dbReference type="NCBI Taxonomy" id="4874"/>
    <lineage>
        <taxon>Eukaryota</taxon>
        <taxon>Fungi</taxon>
        <taxon>Fungi incertae sedis</taxon>
        <taxon>Mucoromycota</taxon>
        <taxon>Glomeromycotina</taxon>
        <taxon>Glomeromycetes</taxon>
        <taxon>Diversisporales</taxon>
        <taxon>Gigasporaceae</taxon>
        <taxon>Gigaspora</taxon>
    </lineage>
</organism>
<dbReference type="Proteomes" id="UP000789901">
    <property type="component" value="Unassembled WGS sequence"/>
</dbReference>
<accession>A0ABM8W312</accession>
<feature type="non-terminal residue" evidence="1">
    <location>
        <position position="55"/>
    </location>
</feature>
<evidence type="ECO:0000313" key="2">
    <source>
        <dbReference type="Proteomes" id="UP000789901"/>
    </source>
</evidence>
<protein>
    <submittedName>
        <fullName evidence="1">21120_t:CDS:1</fullName>
    </submittedName>
</protein>
<feature type="non-terminal residue" evidence="1">
    <location>
        <position position="1"/>
    </location>
</feature>
<proteinExistence type="predicted"/>
<dbReference type="EMBL" id="CAJVQB010000888">
    <property type="protein sequence ID" value="CAG8511979.1"/>
    <property type="molecule type" value="Genomic_DNA"/>
</dbReference>